<sequence length="380" mass="40090">MSMISALGTDNNDIKEHLLSGLPRLALSQKYHPAGNALPLALVKEPLVTIPLNDKKWHSRNNQMAWTAAQSILTDIQVLISKFGKERIGVIIGTSTSGIGDNEQDMQIHAESGVLPVSYHYGKQEMGETAAFLGTVFDVCGPIFGISTACSSGAKALASARRLIRSGICDAVIAGGVDTLCKLTVQGFSSLEAVSEEQCNPFSVNRKGINIGEAAALFIVSKETSDIELVGVGESSDAHHISAPDPSGQGAICCMTAALKDAKVSSSAIDYVNLHGTATELNDRMEAKAVAEVFGSNTLCSSTKPFTGHTLGAAGALEAAICWLALKEGIIPKHLWDGCQDDNLPKINLSSGEQNHTLHYALSNSFAFGGNNISLILRKV</sequence>
<dbReference type="EMBL" id="CP000749">
    <property type="protein sequence ID" value="ABR72783.1"/>
    <property type="molecule type" value="Genomic_DNA"/>
</dbReference>
<dbReference type="PANTHER" id="PTHR11712">
    <property type="entry name" value="POLYKETIDE SYNTHASE-RELATED"/>
    <property type="match status" value="1"/>
</dbReference>
<dbReference type="STRING" id="400668.Mmwyl1_3885"/>
<dbReference type="GO" id="GO:0006633">
    <property type="term" value="P:fatty acid biosynthetic process"/>
    <property type="evidence" value="ECO:0007669"/>
    <property type="project" value="UniProtKB-UniPathway"/>
</dbReference>
<evidence type="ECO:0000256" key="2">
    <source>
        <dbReference type="ARBA" id="ARBA00008467"/>
    </source>
</evidence>
<dbReference type="Pfam" id="PF00109">
    <property type="entry name" value="ketoacyl-synt"/>
    <property type="match status" value="1"/>
</dbReference>
<evidence type="ECO:0000313" key="6">
    <source>
        <dbReference type="EMBL" id="ABR72783.1"/>
    </source>
</evidence>
<dbReference type="PROSITE" id="PS00606">
    <property type="entry name" value="KS3_1"/>
    <property type="match status" value="1"/>
</dbReference>
<dbReference type="eggNOG" id="COG0304">
    <property type="taxonomic scope" value="Bacteria"/>
</dbReference>
<feature type="domain" description="Ketosynthase family 3 (KS3)" evidence="5">
    <location>
        <begin position="1"/>
        <end position="379"/>
    </location>
</feature>
<dbReference type="NCBIfam" id="NF006618">
    <property type="entry name" value="PRK09185.1"/>
    <property type="match status" value="1"/>
</dbReference>
<accession>A6W254</accession>
<dbReference type="InterPro" id="IPR016039">
    <property type="entry name" value="Thiolase-like"/>
</dbReference>
<dbReference type="SUPFAM" id="SSF53901">
    <property type="entry name" value="Thiolase-like"/>
    <property type="match status" value="2"/>
</dbReference>
<dbReference type="Pfam" id="PF02801">
    <property type="entry name" value="Ketoacyl-synt_C"/>
    <property type="match status" value="1"/>
</dbReference>
<gene>
    <name evidence="6" type="ordered locus">Mmwyl1_3885</name>
</gene>
<reference evidence="6" key="1">
    <citation type="submission" date="2007-06" db="EMBL/GenBank/DDBJ databases">
        <title>Complete sequence of Marinomonas sp. MWYL1.</title>
        <authorList>
            <consortium name="US DOE Joint Genome Institute"/>
            <person name="Copeland A."/>
            <person name="Lucas S."/>
            <person name="Lapidus A."/>
            <person name="Barry K."/>
            <person name="Glavina del Rio T."/>
            <person name="Dalin E."/>
            <person name="Tice H."/>
            <person name="Pitluck S."/>
            <person name="Kiss H."/>
            <person name="Brettin T."/>
            <person name="Bruce D."/>
            <person name="Detter J.C."/>
            <person name="Han C."/>
            <person name="Schmutz J."/>
            <person name="Larimer F."/>
            <person name="Land M."/>
            <person name="Hauser L."/>
            <person name="Kyrpides N."/>
            <person name="Kim E."/>
            <person name="Johnston A.W.B."/>
            <person name="Todd J.D."/>
            <person name="Rogers R."/>
            <person name="Wexler M."/>
            <person name="Bond P.L."/>
            <person name="Li Y."/>
            <person name="Richardson P."/>
        </authorList>
    </citation>
    <scope>NUCLEOTIDE SEQUENCE [LARGE SCALE GENOMIC DNA]</scope>
    <source>
        <strain evidence="6">MWYL1</strain>
    </source>
</reference>
<dbReference type="InterPro" id="IPR014030">
    <property type="entry name" value="Ketoacyl_synth_N"/>
</dbReference>
<organism evidence="6">
    <name type="scientific">Marinomonas sp. (strain MWYL1)</name>
    <dbReference type="NCBI Taxonomy" id="400668"/>
    <lineage>
        <taxon>Bacteria</taxon>
        <taxon>Pseudomonadati</taxon>
        <taxon>Pseudomonadota</taxon>
        <taxon>Gammaproteobacteria</taxon>
        <taxon>Oceanospirillales</taxon>
        <taxon>Oceanospirillaceae</taxon>
        <taxon>Marinomonas</taxon>
    </lineage>
</organism>
<dbReference type="Gene3D" id="3.40.47.10">
    <property type="match status" value="1"/>
</dbReference>
<proteinExistence type="inferred from homology"/>
<name>A6W254_MARMS</name>
<comment type="similarity">
    <text evidence="2 4">Belongs to the thiolase-like superfamily. Beta-ketoacyl-ACP synthases family.</text>
</comment>
<evidence type="ECO:0000256" key="4">
    <source>
        <dbReference type="RuleBase" id="RU003694"/>
    </source>
</evidence>
<evidence type="ECO:0000259" key="5">
    <source>
        <dbReference type="PROSITE" id="PS52004"/>
    </source>
</evidence>
<keyword evidence="3 4" id="KW-0808">Transferase</keyword>
<dbReference type="HOGENOM" id="CLU_000022_69_0_6"/>
<comment type="pathway">
    <text evidence="1">Lipid metabolism; fatty acid biosynthesis.</text>
</comment>
<dbReference type="CDD" id="cd00834">
    <property type="entry name" value="KAS_I_II"/>
    <property type="match status" value="1"/>
</dbReference>
<dbReference type="InterPro" id="IPR014031">
    <property type="entry name" value="Ketoacyl_synth_C"/>
</dbReference>
<dbReference type="GO" id="GO:0004315">
    <property type="term" value="F:3-oxoacyl-[acyl-carrier-protein] synthase activity"/>
    <property type="evidence" value="ECO:0007669"/>
    <property type="project" value="InterPro"/>
</dbReference>
<dbReference type="PANTHER" id="PTHR11712:SF320">
    <property type="entry name" value="BETA-KETOACYL SYNTHASE"/>
    <property type="match status" value="1"/>
</dbReference>
<dbReference type="InterPro" id="IPR000794">
    <property type="entry name" value="Beta-ketoacyl_synthase"/>
</dbReference>
<dbReference type="PROSITE" id="PS52004">
    <property type="entry name" value="KS3_2"/>
    <property type="match status" value="1"/>
</dbReference>
<dbReference type="UniPathway" id="UPA00094"/>
<dbReference type="InterPro" id="IPR020841">
    <property type="entry name" value="PKS_Beta-ketoAc_synthase_dom"/>
</dbReference>
<protein>
    <submittedName>
        <fullName evidence="6">Beta-ketoacyl synthase</fullName>
    </submittedName>
</protein>
<dbReference type="KEGG" id="mmw:Mmwyl1_3885"/>
<evidence type="ECO:0000256" key="3">
    <source>
        <dbReference type="ARBA" id="ARBA00022679"/>
    </source>
</evidence>
<dbReference type="InterPro" id="IPR018201">
    <property type="entry name" value="Ketoacyl_synth_AS"/>
</dbReference>
<dbReference type="AlphaFoldDB" id="A6W254"/>
<dbReference type="GO" id="GO:0005829">
    <property type="term" value="C:cytosol"/>
    <property type="evidence" value="ECO:0007669"/>
    <property type="project" value="TreeGrafter"/>
</dbReference>
<dbReference type="SMART" id="SM00825">
    <property type="entry name" value="PKS_KS"/>
    <property type="match status" value="1"/>
</dbReference>
<evidence type="ECO:0000256" key="1">
    <source>
        <dbReference type="ARBA" id="ARBA00005194"/>
    </source>
</evidence>